<accession>A0A0A2V511</accession>
<sequence length="95" mass="10772">MSKDIISEYVRYTFIHAGDDTDIPSAHMDVPTWHVVNETSLSRITYDDLEQESQAQNGELGNWGILDGSWRGRQEMALFGRRLFSTEPTPAVLPC</sequence>
<dbReference type="HOGENOM" id="CLU_2373368_0_0_1"/>
<protein>
    <submittedName>
        <fullName evidence="1">Uncharacterized protein</fullName>
    </submittedName>
</protein>
<evidence type="ECO:0000313" key="2">
    <source>
        <dbReference type="Proteomes" id="UP000002059"/>
    </source>
</evidence>
<dbReference type="AlphaFoldDB" id="A0A0A2V511"/>
<evidence type="ECO:0000313" key="1">
    <source>
        <dbReference type="EMBL" id="KGQ01195.1"/>
    </source>
</evidence>
<proteinExistence type="predicted"/>
<reference evidence="1 2" key="1">
    <citation type="journal article" date="2011" name="PLoS Genet.">
        <title>Comparative genomic analysis of human fungal pathogens causing paracoccidioidomycosis.</title>
        <authorList>
            <person name="Desjardins C.A."/>
            <person name="Champion M.D."/>
            <person name="Holder J.W."/>
            <person name="Muszewska A."/>
            <person name="Goldberg J."/>
            <person name="Bailao A.M."/>
            <person name="Brigido M.M."/>
            <person name="Ferreira M.E."/>
            <person name="Garcia A.M."/>
            <person name="Grynberg M."/>
            <person name="Gujja S."/>
            <person name="Heiman D.I."/>
            <person name="Henn M.R."/>
            <person name="Kodira C.D."/>
            <person name="Leon-Narvaez H."/>
            <person name="Longo L.V."/>
            <person name="Ma L.J."/>
            <person name="Malavazi I."/>
            <person name="Matsuo A.L."/>
            <person name="Morais F.V."/>
            <person name="Pereira M."/>
            <person name="Rodriguez-Brito S."/>
            <person name="Sakthikumar S."/>
            <person name="Salem-Izacc S.M."/>
            <person name="Sykes S.M."/>
            <person name="Teixeira M.M."/>
            <person name="Vallejo M.C."/>
            <person name="Walter M.E."/>
            <person name="Yandava C."/>
            <person name="Young S."/>
            <person name="Zeng Q."/>
            <person name="Zucker J."/>
            <person name="Felipe M.S."/>
            <person name="Goldman G.H."/>
            <person name="Haas B.J."/>
            <person name="McEwen J.G."/>
            <person name="Nino-Vega G."/>
            <person name="Puccia R."/>
            <person name="San-Blas G."/>
            <person name="Soares C.M."/>
            <person name="Birren B.W."/>
            <person name="Cuomo C.A."/>
        </authorList>
    </citation>
    <scope>NUCLEOTIDE SEQUENCE [LARGE SCALE GENOMIC DNA]</scope>
    <source>
        <strain evidence="2">ATCC MYA-826 / Pb01</strain>
    </source>
</reference>
<dbReference type="Proteomes" id="UP000002059">
    <property type="component" value="Partially assembled WGS sequence"/>
</dbReference>
<dbReference type="EMBL" id="KN294007">
    <property type="protein sequence ID" value="KGQ01195.1"/>
    <property type="molecule type" value="Genomic_DNA"/>
</dbReference>
<gene>
    <name evidence="1" type="ORF">PAAG_12140</name>
</gene>
<dbReference type="RefSeq" id="XP_015702743.1">
    <property type="nucleotide sequence ID" value="XM_015847668.1"/>
</dbReference>
<dbReference type="KEGG" id="pbl:PAAG_12140"/>
<dbReference type="OrthoDB" id="446723at2759"/>
<name>A0A0A2V511_PARBA</name>
<keyword evidence="2" id="KW-1185">Reference proteome</keyword>
<dbReference type="GeneID" id="26970893"/>
<dbReference type="VEuPathDB" id="FungiDB:PAAG_12140"/>
<organism evidence="1 2">
    <name type="scientific">Paracoccidioides lutzii (strain ATCC MYA-826 / Pb01)</name>
    <name type="common">Paracoccidioides brasiliensis</name>
    <dbReference type="NCBI Taxonomy" id="502779"/>
    <lineage>
        <taxon>Eukaryota</taxon>
        <taxon>Fungi</taxon>
        <taxon>Dikarya</taxon>
        <taxon>Ascomycota</taxon>
        <taxon>Pezizomycotina</taxon>
        <taxon>Eurotiomycetes</taxon>
        <taxon>Eurotiomycetidae</taxon>
        <taxon>Onygenales</taxon>
        <taxon>Ajellomycetaceae</taxon>
        <taxon>Paracoccidioides</taxon>
    </lineage>
</organism>